<dbReference type="PANTHER" id="PTHR30511:SF0">
    <property type="entry name" value="ALANINE RACEMASE, CATABOLIC-RELATED"/>
    <property type="match status" value="1"/>
</dbReference>
<comment type="pathway">
    <text evidence="4">Amino-acid biosynthesis; D-alanine biosynthesis; D-alanine from L-alanine: step 1/1.</text>
</comment>
<comment type="catalytic activity">
    <reaction evidence="4">
        <text>L-alanine = D-alanine</text>
        <dbReference type="Rhea" id="RHEA:20249"/>
        <dbReference type="ChEBI" id="CHEBI:57416"/>
        <dbReference type="ChEBI" id="CHEBI:57972"/>
        <dbReference type="EC" id="5.1.1.1"/>
    </reaction>
</comment>
<keyword evidence="2 4" id="KW-0663">Pyridoxal phosphate</keyword>
<name>A0A523QHI5_UNCAE</name>
<dbReference type="Gene3D" id="2.40.37.10">
    <property type="entry name" value="Lyase, Ornithine Decarboxylase, Chain A, domain 1"/>
    <property type="match status" value="1"/>
</dbReference>
<feature type="binding site" evidence="4 6">
    <location>
        <position position="326"/>
    </location>
    <ligand>
        <name>substrate</name>
    </ligand>
</feature>
<dbReference type="CDD" id="cd00430">
    <property type="entry name" value="PLPDE_III_AR"/>
    <property type="match status" value="1"/>
</dbReference>
<dbReference type="UniPathway" id="UPA00042">
    <property type="reaction ID" value="UER00497"/>
</dbReference>
<feature type="domain" description="Alanine racemase C-terminal" evidence="7">
    <location>
        <begin position="257"/>
        <end position="385"/>
    </location>
</feature>
<evidence type="ECO:0000256" key="6">
    <source>
        <dbReference type="PIRSR" id="PIRSR600821-52"/>
    </source>
</evidence>
<keyword evidence="3 4" id="KW-0413">Isomerase</keyword>
<dbReference type="InterPro" id="IPR011079">
    <property type="entry name" value="Ala_racemase_C"/>
</dbReference>
<evidence type="ECO:0000256" key="5">
    <source>
        <dbReference type="PIRSR" id="PIRSR600821-50"/>
    </source>
</evidence>
<dbReference type="EMBL" id="SOKU01000275">
    <property type="protein sequence ID" value="TES84967.1"/>
    <property type="molecule type" value="Genomic_DNA"/>
</dbReference>
<dbReference type="NCBIfam" id="TIGR00492">
    <property type="entry name" value="alr"/>
    <property type="match status" value="1"/>
</dbReference>
<dbReference type="Gene3D" id="3.20.20.10">
    <property type="entry name" value="Alanine racemase"/>
    <property type="match status" value="1"/>
</dbReference>
<protein>
    <recommendedName>
        <fullName evidence="4">Alanine racemase</fullName>
        <ecNumber evidence="4">5.1.1.1</ecNumber>
    </recommendedName>
</protein>
<feature type="active site" description="Proton acceptor; specific for L-alanine" evidence="4">
    <location>
        <position position="278"/>
    </location>
</feature>
<dbReference type="Pfam" id="PF01168">
    <property type="entry name" value="Ala_racemase_N"/>
    <property type="match status" value="1"/>
</dbReference>
<comment type="cofactor">
    <cofactor evidence="1 4 5">
        <name>pyridoxal 5'-phosphate</name>
        <dbReference type="ChEBI" id="CHEBI:597326"/>
    </cofactor>
</comment>
<dbReference type="GO" id="GO:0005829">
    <property type="term" value="C:cytosol"/>
    <property type="evidence" value="ECO:0007669"/>
    <property type="project" value="TreeGrafter"/>
</dbReference>
<dbReference type="Pfam" id="PF00842">
    <property type="entry name" value="Ala_racemase_C"/>
    <property type="match status" value="1"/>
</dbReference>
<comment type="function">
    <text evidence="4">Catalyzes the interconversion of L-alanine and D-alanine. May also act on other amino acids.</text>
</comment>
<dbReference type="PROSITE" id="PS00395">
    <property type="entry name" value="ALANINE_RACEMASE"/>
    <property type="match status" value="1"/>
</dbReference>
<dbReference type="Proteomes" id="UP000320781">
    <property type="component" value="Unassembled WGS sequence"/>
</dbReference>
<organism evidence="8 9">
    <name type="scientific">Aerophobetes bacterium</name>
    <dbReference type="NCBI Taxonomy" id="2030807"/>
    <lineage>
        <taxon>Bacteria</taxon>
        <taxon>Candidatus Aerophobota</taxon>
    </lineage>
</organism>
<dbReference type="InterPro" id="IPR020622">
    <property type="entry name" value="Ala_racemase_pyridoxalP-BS"/>
</dbReference>
<dbReference type="GO" id="GO:0030632">
    <property type="term" value="P:D-alanine biosynthetic process"/>
    <property type="evidence" value="ECO:0007669"/>
    <property type="project" value="UniProtKB-UniRule"/>
</dbReference>
<reference evidence="8 9" key="1">
    <citation type="submission" date="2019-03" db="EMBL/GenBank/DDBJ databases">
        <title>Metabolic potential of uncultured bacteria and archaea associated with petroleum seepage in deep-sea sediments.</title>
        <authorList>
            <person name="Dong X."/>
            <person name="Hubert C."/>
        </authorList>
    </citation>
    <scope>NUCLEOTIDE SEQUENCE [LARGE SCALE GENOMIC DNA]</scope>
    <source>
        <strain evidence="8">E44_bin92</strain>
    </source>
</reference>
<evidence type="ECO:0000313" key="8">
    <source>
        <dbReference type="EMBL" id="TES84967.1"/>
    </source>
</evidence>
<comment type="caution">
    <text evidence="8">The sequence shown here is derived from an EMBL/GenBank/DDBJ whole genome shotgun (WGS) entry which is preliminary data.</text>
</comment>
<dbReference type="GO" id="GO:0030170">
    <property type="term" value="F:pyridoxal phosphate binding"/>
    <property type="evidence" value="ECO:0007669"/>
    <property type="project" value="UniProtKB-UniRule"/>
</dbReference>
<feature type="modified residue" description="N6-(pyridoxal phosphate)lysine" evidence="4 5">
    <location>
        <position position="51"/>
    </location>
</feature>
<dbReference type="InterPro" id="IPR000821">
    <property type="entry name" value="Ala_racemase"/>
</dbReference>
<evidence type="ECO:0000256" key="2">
    <source>
        <dbReference type="ARBA" id="ARBA00022898"/>
    </source>
</evidence>
<dbReference type="SUPFAM" id="SSF51419">
    <property type="entry name" value="PLP-binding barrel"/>
    <property type="match status" value="1"/>
</dbReference>
<dbReference type="PRINTS" id="PR00992">
    <property type="entry name" value="ALARACEMASE"/>
</dbReference>
<dbReference type="SUPFAM" id="SSF50621">
    <property type="entry name" value="Alanine racemase C-terminal domain-like"/>
    <property type="match status" value="1"/>
</dbReference>
<gene>
    <name evidence="8" type="ORF">E3J95_05630</name>
</gene>
<sequence>MDNLGFGPDLSCTKTDIGPTRVEINLDNIAYNIQQIGRNATPELKVMAVVKADGYGHGAIQVARVAARRGVEWLGVAKLEEGVHLRESGIQSPILILGLSGPTQAQEILKYRLSQAVYTRKLARALSVQAERLGQTAKVHVELDTGMGRAGVMPEEATSFFKEISHLQGIKVEGAFTHFSVADKKDKSFTELQIKRFNATIVNLEKEGIPIPLKHAANSAATLDIPSSYFDLIRPGIMLYGLYPSPEVSHRPHLKPAMSFKTKVAFLKTVPAHISLSYGRTFTTKKRSRIATLPIGYADGYTRALSNKAEVLIKGKRAPVVGTICMNMTLVDVTRIPDAEVGDEVVLFGKQDGAEISVDELASKIGTINYEVLCNVGEKGPRVYISEKKA</sequence>
<dbReference type="InterPro" id="IPR009006">
    <property type="entry name" value="Ala_racemase/Decarboxylase_C"/>
</dbReference>
<dbReference type="EC" id="5.1.1.1" evidence="4"/>
<dbReference type="FunFam" id="3.20.20.10:FF:000002">
    <property type="entry name" value="Alanine racemase"/>
    <property type="match status" value="1"/>
</dbReference>
<dbReference type="GO" id="GO:0009252">
    <property type="term" value="P:peptidoglycan biosynthetic process"/>
    <property type="evidence" value="ECO:0007669"/>
    <property type="project" value="TreeGrafter"/>
</dbReference>
<evidence type="ECO:0000259" key="7">
    <source>
        <dbReference type="SMART" id="SM01005"/>
    </source>
</evidence>
<accession>A0A523QHI5</accession>
<proteinExistence type="inferred from homology"/>
<evidence type="ECO:0000256" key="3">
    <source>
        <dbReference type="ARBA" id="ARBA00023235"/>
    </source>
</evidence>
<dbReference type="InterPro" id="IPR001608">
    <property type="entry name" value="Ala_racemase_N"/>
</dbReference>
<evidence type="ECO:0000313" key="9">
    <source>
        <dbReference type="Proteomes" id="UP000320781"/>
    </source>
</evidence>
<dbReference type="PANTHER" id="PTHR30511">
    <property type="entry name" value="ALANINE RACEMASE"/>
    <property type="match status" value="1"/>
</dbReference>
<dbReference type="SMART" id="SM01005">
    <property type="entry name" value="Ala_racemase_C"/>
    <property type="match status" value="1"/>
</dbReference>
<feature type="active site" description="Proton acceptor; specific for D-alanine" evidence="4">
    <location>
        <position position="51"/>
    </location>
</feature>
<dbReference type="GO" id="GO:0008784">
    <property type="term" value="F:alanine racemase activity"/>
    <property type="evidence" value="ECO:0007669"/>
    <property type="project" value="UniProtKB-UniRule"/>
</dbReference>
<dbReference type="HAMAP" id="MF_01201">
    <property type="entry name" value="Ala_racemase"/>
    <property type="match status" value="1"/>
</dbReference>
<dbReference type="InterPro" id="IPR029066">
    <property type="entry name" value="PLP-binding_barrel"/>
</dbReference>
<evidence type="ECO:0000256" key="4">
    <source>
        <dbReference type="HAMAP-Rule" id="MF_01201"/>
    </source>
</evidence>
<comment type="similarity">
    <text evidence="4">Belongs to the alanine racemase family.</text>
</comment>
<dbReference type="AlphaFoldDB" id="A0A523QHI5"/>
<evidence type="ECO:0000256" key="1">
    <source>
        <dbReference type="ARBA" id="ARBA00001933"/>
    </source>
</evidence>
<feature type="binding site" evidence="4 6">
    <location>
        <position position="149"/>
    </location>
    <ligand>
        <name>substrate</name>
    </ligand>
</feature>